<dbReference type="Gene3D" id="3.30.565.10">
    <property type="entry name" value="Histidine kinase-like ATPase, C-terminal domain"/>
    <property type="match status" value="1"/>
</dbReference>
<gene>
    <name evidence="7" type="ORF">CS062_16560</name>
</gene>
<keyword evidence="8" id="KW-1185">Reference proteome</keyword>
<accession>A0A2G9C6R0</accession>
<feature type="transmembrane region" description="Helical" evidence="5">
    <location>
        <begin position="85"/>
        <end position="106"/>
    </location>
</feature>
<dbReference type="GO" id="GO:0016301">
    <property type="term" value="F:kinase activity"/>
    <property type="evidence" value="ECO:0007669"/>
    <property type="project" value="UniProtKB-KW"/>
</dbReference>
<dbReference type="GO" id="GO:0000160">
    <property type="term" value="P:phosphorelay signal transduction system"/>
    <property type="evidence" value="ECO:0007669"/>
    <property type="project" value="UniProtKB-KW"/>
</dbReference>
<keyword evidence="3" id="KW-0902">Two-component regulatory system</keyword>
<dbReference type="PANTHER" id="PTHR24421">
    <property type="entry name" value="NITRATE/NITRITE SENSOR PROTEIN NARX-RELATED"/>
    <property type="match status" value="1"/>
</dbReference>
<feature type="region of interest" description="Disordered" evidence="4">
    <location>
        <begin position="1"/>
        <end position="31"/>
    </location>
</feature>
<feature type="compositionally biased region" description="Polar residues" evidence="4">
    <location>
        <begin position="19"/>
        <end position="28"/>
    </location>
</feature>
<reference evidence="7 8" key="1">
    <citation type="submission" date="2017-11" db="EMBL/GenBank/DDBJ databases">
        <title>Draft genome sequence of Mitsuaria sp. HWN-4.</title>
        <authorList>
            <person name="Gundlapally S.R."/>
        </authorList>
    </citation>
    <scope>NUCLEOTIDE SEQUENCE [LARGE SCALE GENOMIC DNA]</scope>
    <source>
        <strain evidence="7 8">HWN-4</strain>
    </source>
</reference>
<keyword evidence="5" id="KW-0472">Membrane</keyword>
<dbReference type="Pfam" id="PF02518">
    <property type="entry name" value="HATPase_c"/>
    <property type="match status" value="1"/>
</dbReference>
<evidence type="ECO:0000256" key="2">
    <source>
        <dbReference type="ARBA" id="ARBA00022777"/>
    </source>
</evidence>
<organism evidence="7 8">
    <name type="scientific">Roseateles chitinivorans</name>
    <dbReference type="NCBI Taxonomy" id="2917965"/>
    <lineage>
        <taxon>Bacteria</taxon>
        <taxon>Pseudomonadati</taxon>
        <taxon>Pseudomonadota</taxon>
        <taxon>Betaproteobacteria</taxon>
        <taxon>Burkholderiales</taxon>
        <taxon>Sphaerotilaceae</taxon>
        <taxon>Roseateles</taxon>
    </lineage>
</organism>
<dbReference type="InterPro" id="IPR003594">
    <property type="entry name" value="HATPase_dom"/>
</dbReference>
<keyword evidence="5" id="KW-0812">Transmembrane</keyword>
<dbReference type="PROSITE" id="PS50109">
    <property type="entry name" value="HIS_KIN"/>
    <property type="match status" value="1"/>
</dbReference>
<evidence type="ECO:0000313" key="7">
    <source>
        <dbReference type="EMBL" id="PIM52067.1"/>
    </source>
</evidence>
<evidence type="ECO:0000256" key="3">
    <source>
        <dbReference type="ARBA" id="ARBA00023012"/>
    </source>
</evidence>
<feature type="transmembrane region" description="Helical" evidence="5">
    <location>
        <begin position="136"/>
        <end position="157"/>
    </location>
</feature>
<sequence length="505" mass="55504">MRHARAAPAQSRPMHRTTEQQGDATGRNSAASAPGAARQFAAGTAAALTLAVPVCLAQVAGAAAANAEGLSAWPFATLWSKLAPQLAYGLQSALVLMAFALGLLIWQRRAQRHIAWLLALMPGWVVMVGLSPLSSWQTAIAVVLAPWLLWCAVHYLMRRMRRRDRRLHRLLLAQALMFPAALLLPVPASRVAGFALWWLGAQLLVSMGWHLWQLWQDMFLPTLEERYPRFDFVLSCVLIGFGALAVLSAWFLPGSGLPGILGPLSLLGLGLHRVREFARALTQSELAVLQGELRLQERIAELERHFDQVAEAKLEQVTERERKRIAADLHDDLGAKLLTIVHTSESDRISTLAREALEEMRLSVRGLTGKPVQLLDALGDWRAEVVSRLAQANILAEWKSPAEDIEHTFPARAYVQTTRILRESVSNIIKHSGATHCVISCSAQDGYFSVVIQDNGQGIPLELEGRLDKGHGMASMKARAKQMHGQCLVESGPGWGTVIRLTIPL</sequence>
<evidence type="ECO:0000256" key="4">
    <source>
        <dbReference type="SAM" id="MobiDB-lite"/>
    </source>
</evidence>
<dbReference type="InterPro" id="IPR050482">
    <property type="entry name" value="Sensor_HK_TwoCompSys"/>
</dbReference>
<dbReference type="SMART" id="SM00387">
    <property type="entry name" value="HATPase_c"/>
    <property type="match status" value="1"/>
</dbReference>
<evidence type="ECO:0000259" key="6">
    <source>
        <dbReference type="PROSITE" id="PS50109"/>
    </source>
</evidence>
<keyword evidence="2 7" id="KW-0418">Kinase</keyword>
<feature type="transmembrane region" description="Helical" evidence="5">
    <location>
        <begin position="232"/>
        <end position="251"/>
    </location>
</feature>
<dbReference type="SUPFAM" id="SSF55874">
    <property type="entry name" value="ATPase domain of HSP90 chaperone/DNA topoisomerase II/histidine kinase"/>
    <property type="match status" value="1"/>
</dbReference>
<evidence type="ECO:0000313" key="8">
    <source>
        <dbReference type="Proteomes" id="UP000231501"/>
    </source>
</evidence>
<dbReference type="CDD" id="cd16917">
    <property type="entry name" value="HATPase_UhpB-NarQ-NarX-like"/>
    <property type="match status" value="1"/>
</dbReference>
<feature type="transmembrane region" description="Helical" evidence="5">
    <location>
        <begin position="40"/>
        <end position="65"/>
    </location>
</feature>
<evidence type="ECO:0000256" key="1">
    <source>
        <dbReference type="ARBA" id="ARBA00022679"/>
    </source>
</evidence>
<dbReference type="InterPro" id="IPR005467">
    <property type="entry name" value="His_kinase_dom"/>
</dbReference>
<feature type="transmembrane region" description="Helical" evidence="5">
    <location>
        <begin position="169"/>
        <end position="188"/>
    </location>
</feature>
<feature type="domain" description="Histidine kinase" evidence="6">
    <location>
        <begin position="419"/>
        <end position="505"/>
    </location>
</feature>
<feature type="transmembrane region" description="Helical" evidence="5">
    <location>
        <begin position="194"/>
        <end position="212"/>
    </location>
</feature>
<comment type="caution">
    <text evidence="7">The sequence shown here is derived from an EMBL/GenBank/DDBJ whole genome shotgun (WGS) entry which is preliminary data.</text>
</comment>
<dbReference type="AlphaFoldDB" id="A0A2G9C6R0"/>
<dbReference type="Proteomes" id="UP000231501">
    <property type="component" value="Unassembled WGS sequence"/>
</dbReference>
<proteinExistence type="predicted"/>
<dbReference type="InterPro" id="IPR036890">
    <property type="entry name" value="HATPase_C_sf"/>
</dbReference>
<dbReference type="EMBL" id="PEOG01000046">
    <property type="protein sequence ID" value="PIM52067.1"/>
    <property type="molecule type" value="Genomic_DNA"/>
</dbReference>
<evidence type="ECO:0000256" key="5">
    <source>
        <dbReference type="SAM" id="Phobius"/>
    </source>
</evidence>
<feature type="transmembrane region" description="Helical" evidence="5">
    <location>
        <begin position="113"/>
        <end position="130"/>
    </location>
</feature>
<keyword evidence="5" id="KW-1133">Transmembrane helix</keyword>
<protein>
    <submittedName>
        <fullName evidence="7">Sensor histidine kinase</fullName>
    </submittedName>
</protein>
<name>A0A2G9C6R0_9BURK</name>
<keyword evidence="1" id="KW-0808">Transferase</keyword>